<dbReference type="GO" id="GO:0016208">
    <property type="term" value="F:AMP binding"/>
    <property type="evidence" value="ECO:0007669"/>
    <property type="project" value="TreeGrafter"/>
</dbReference>
<dbReference type="KEGG" id="aev:EI546_00570"/>
<dbReference type="InterPro" id="IPR000836">
    <property type="entry name" value="PRTase_dom"/>
</dbReference>
<keyword evidence="8 11" id="KW-0328">Glycosyltransferase</keyword>
<dbReference type="PANTHER" id="PTHR32315">
    <property type="entry name" value="ADENINE PHOSPHORIBOSYLTRANSFERASE"/>
    <property type="match status" value="1"/>
</dbReference>
<evidence type="ECO:0000256" key="5">
    <source>
        <dbReference type="ARBA" id="ARBA00008391"/>
    </source>
</evidence>
<evidence type="ECO:0000256" key="7">
    <source>
        <dbReference type="ARBA" id="ARBA00022490"/>
    </source>
</evidence>
<dbReference type="OrthoDB" id="9803963at2"/>
<dbReference type="GO" id="GO:0003999">
    <property type="term" value="F:adenine phosphoribosyltransferase activity"/>
    <property type="evidence" value="ECO:0007669"/>
    <property type="project" value="UniProtKB-UniRule"/>
</dbReference>
<keyword evidence="7 11" id="KW-0963">Cytoplasm</keyword>
<proteinExistence type="inferred from homology"/>
<evidence type="ECO:0000256" key="8">
    <source>
        <dbReference type="ARBA" id="ARBA00022676"/>
    </source>
</evidence>
<evidence type="ECO:0000256" key="3">
    <source>
        <dbReference type="ARBA" id="ARBA00004496"/>
    </source>
</evidence>
<evidence type="ECO:0000256" key="11">
    <source>
        <dbReference type="HAMAP-Rule" id="MF_00004"/>
    </source>
</evidence>
<protein>
    <recommendedName>
        <fullName evidence="6 11">Adenine phosphoribosyltransferase</fullName>
        <shortName evidence="11">APRT</shortName>
        <ecNumber evidence="6 11">2.4.2.7</ecNumber>
    </recommendedName>
</protein>
<dbReference type="Proteomes" id="UP000285517">
    <property type="component" value="Chromosome"/>
</dbReference>
<evidence type="ECO:0000256" key="4">
    <source>
        <dbReference type="ARBA" id="ARBA00004659"/>
    </source>
</evidence>
<dbReference type="AlphaFoldDB" id="A0A451FSE0"/>
<name>A0A451FSE0_9FLAO</name>
<dbReference type="Gene3D" id="3.40.50.2020">
    <property type="match status" value="1"/>
</dbReference>
<dbReference type="EC" id="2.4.2.7" evidence="6 11"/>
<keyword evidence="10 11" id="KW-0660">Purine salvage</keyword>
<dbReference type="InterPro" id="IPR050054">
    <property type="entry name" value="UPRTase/APRTase"/>
</dbReference>
<dbReference type="GO" id="GO:0002055">
    <property type="term" value="F:adenine binding"/>
    <property type="evidence" value="ECO:0007669"/>
    <property type="project" value="TreeGrafter"/>
</dbReference>
<keyword evidence="9 11" id="KW-0808">Transferase</keyword>
<dbReference type="NCBIfam" id="NF002634">
    <property type="entry name" value="PRK02304.1-3"/>
    <property type="match status" value="1"/>
</dbReference>
<evidence type="ECO:0000256" key="1">
    <source>
        <dbReference type="ARBA" id="ARBA00000868"/>
    </source>
</evidence>
<dbReference type="FunFam" id="3.40.50.2020:FF:000021">
    <property type="entry name" value="Adenine phosphoribosyltransferase"/>
    <property type="match status" value="1"/>
</dbReference>
<dbReference type="GO" id="GO:0044209">
    <property type="term" value="P:AMP salvage"/>
    <property type="evidence" value="ECO:0007669"/>
    <property type="project" value="UniProtKB-UniRule"/>
</dbReference>
<dbReference type="GO" id="GO:0006166">
    <property type="term" value="P:purine ribonucleoside salvage"/>
    <property type="evidence" value="ECO:0007669"/>
    <property type="project" value="UniProtKB-UniRule"/>
</dbReference>
<dbReference type="PANTHER" id="PTHR32315:SF3">
    <property type="entry name" value="ADENINE PHOSPHORIBOSYLTRANSFERASE"/>
    <property type="match status" value="1"/>
</dbReference>
<evidence type="ECO:0000256" key="9">
    <source>
        <dbReference type="ARBA" id="ARBA00022679"/>
    </source>
</evidence>
<dbReference type="GO" id="GO:0005737">
    <property type="term" value="C:cytoplasm"/>
    <property type="evidence" value="ECO:0007669"/>
    <property type="project" value="UniProtKB-SubCell"/>
</dbReference>
<dbReference type="InterPro" id="IPR029057">
    <property type="entry name" value="PRTase-like"/>
</dbReference>
<organism evidence="13 14">
    <name type="scientific">Aequorivita ciconiae</name>
    <dbReference type="NCBI Taxonomy" id="2494375"/>
    <lineage>
        <taxon>Bacteria</taxon>
        <taxon>Pseudomonadati</taxon>
        <taxon>Bacteroidota</taxon>
        <taxon>Flavobacteriia</taxon>
        <taxon>Flavobacteriales</taxon>
        <taxon>Flavobacteriaceae</taxon>
        <taxon>Aequorivita</taxon>
    </lineage>
</organism>
<keyword evidence="14" id="KW-1185">Reference proteome</keyword>
<feature type="domain" description="Phosphoribosyltransferase" evidence="12">
    <location>
        <begin position="48"/>
        <end position="151"/>
    </location>
</feature>
<dbReference type="HAMAP" id="MF_00004">
    <property type="entry name" value="Aden_phosphoribosyltr"/>
    <property type="match status" value="1"/>
</dbReference>
<comment type="similarity">
    <text evidence="5 11">Belongs to the purine/pyrimidine phosphoribosyltransferase family.</text>
</comment>
<evidence type="ECO:0000313" key="14">
    <source>
        <dbReference type="Proteomes" id="UP000285517"/>
    </source>
</evidence>
<dbReference type="GO" id="GO:0006168">
    <property type="term" value="P:adenine salvage"/>
    <property type="evidence" value="ECO:0007669"/>
    <property type="project" value="InterPro"/>
</dbReference>
<dbReference type="EMBL" id="CP034951">
    <property type="protein sequence ID" value="QAA80319.1"/>
    <property type="molecule type" value="Genomic_DNA"/>
</dbReference>
<comment type="function">
    <text evidence="2 11">Catalyzes a salvage reaction resulting in the formation of AMP, that is energically less costly than de novo synthesis.</text>
</comment>
<evidence type="ECO:0000259" key="12">
    <source>
        <dbReference type="Pfam" id="PF00156"/>
    </source>
</evidence>
<dbReference type="CDD" id="cd06223">
    <property type="entry name" value="PRTases_typeI"/>
    <property type="match status" value="1"/>
</dbReference>
<dbReference type="SUPFAM" id="SSF53271">
    <property type="entry name" value="PRTase-like"/>
    <property type="match status" value="1"/>
</dbReference>
<dbReference type="InterPro" id="IPR005764">
    <property type="entry name" value="Ade_phspho_trans"/>
</dbReference>
<evidence type="ECO:0000313" key="13">
    <source>
        <dbReference type="EMBL" id="QAA80319.1"/>
    </source>
</evidence>
<accession>A0A451FSE0</accession>
<comment type="subunit">
    <text evidence="11">Homodimer.</text>
</comment>
<evidence type="ECO:0000256" key="6">
    <source>
        <dbReference type="ARBA" id="ARBA00011893"/>
    </source>
</evidence>
<comment type="catalytic activity">
    <reaction evidence="1 11">
        <text>AMP + diphosphate = 5-phospho-alpha-D-ribose 1-diphosphate + adenine</text>
        <dbReference type="Rhea" id="RHEA:16609"/>
        <dbReference type="ChEBI" id="CHEBI:16708"/>
        <dbReference type="ChEBI" id="CHEBI:33019"/>
        <dbReference type="ChEBI" id="CHEBI:58017"/>
        <dbReference type="ChEBI" id="CHEBI:456215"/>
        <dbReference type="EC" id="2.4.2.7"/>
    </reaction>
</comment>
<evidence type="ECO:0000256" key="10">
    <source>
        <dbReference type="ARBA" id="ARBA00022726"/>
    </source>
</evidence>
<reference evidence="13 14" key="1">
    <citation type="submission" date="2019-01" db="EMBL/GenBank/DDBJ databases">
        <title>Complete genome sequencing of Aequorivita sp. H23M31.</title>
        <authorList>
            <person name="Bae J.-W."/>
        </authorList>
    </citation>
    <scope>NUCLEOTIDE SEQUENCE [LARGE SCALE GENOMIC DNA]</scope>
    <source>
        <strain evidence="13 14">H23M31</strain>
    </source>
</reference>
<sequence>MCMLKIEDYIRDIPDFPKPGILFRDITPLLESSEATETCVQQLLAMIEGQKIDKVVAIESRGFFFGILLAQALKVGFVPIRKPGKLPYKSFKEPYNLEYGMDALEIHEDAITEGERVLVHDDVLATGGTARAACNLVEKLGGKVVQCNFLIELKSLKGIQKLKNQEVRTLLKY</sequence>
<dbReference type="NCBIfam" id="TIGR01090">
    <property type="entry name" value="apt"/>
    <property type="match status" value="1"/>
</dbReference>
<dbReference type="Pfam" id="PF00156">
    <property type="entry name" value="Pribosyltran"/>
    <property type="match status" value="1"/>
</dbReference>
<evidence type="ECO:0000256" key="2">
    <source>
        <dbReference type="ARBA" id="ARBA00003968"/>
    </source>
</evidence>
<comment type="pathway">
    <text evidence="4 11">Purine metabolism; AMP biosynthesis via salvage pathway; AMP from adenine: step 1/1.</text>
</comment>
<dbReference type="UniPathway" id="UPA00588">
    <property type="reaction ID" value="UER00646"/>
</dbReference>
<gene>
    <name evidence="11" type="primary">apt</name>
    <name evidence="13" type="ORF">EI546_00570</name>
</gene>
<comment type="subcellular location">
    <subcellularLocation>
        <location evidence="3 11">Cytoplasm</location>
    </subcellularLocation>
</comment>
<dbReference type="NCBIfam" id="NF002636">
    <property type="entry name" value="PRK02304.1-5"/>
    <property type="match status" value="1"/>
</dbReference>